<dbReference type="EMBL" id="VSSQ01006614">
    <property type="protein sequence ID" value="MPM33292.1"/>
    <property type="molecule type" value="Genomic_DNA"/>
</dbReference>
<reference evidence="2" key="1">
    <citation type="submission" date="2019-08" db="EMBL/GenBank/DDBJ databases">
        <authorList>
            <person name="Kucharzyk K."/>
            <person name="Murdoch R.W."/>
            <person name="Higgins S."/>
            <person name="Loffler F."/>
        </authorList>
    </citation>
    <scope>NUCLEOTIDE SEQUENCE</scope>
</reference>
<proteinExistence type="predicted"/>
<protein>
    <submittedName>
        <fullName evidence="2">Uncharacterized protein</fullName>
    </submittedName>
</protein>
<sequence length="122" mass="12524">MHHGAGDGVPGRHRADVERRPGLPLEVDRLPGGRLAVAYAGAAGKQGPGRRDGVLRDLAVADEGQTLGHGGALLHVPTISCGAARPDPSRAAPRHPGPRVLGVPPGGRVGRAICPIRREVTT</sequence>
<feature type="region of interest" description="Disordered" evidence="1">
    <location>
        <begin position="84"/>
        <end position="108"/>
    </location>
</feature>
<name>A0A644YXT7_9ZZZZ</name>
<comment type="caution">
    <text evidence="2">The sequence shown here is derived from an EMBL/GenBank/DDBJ whole genome shotgun (WGS) entry which is preliminary data.</text>
</comment>
<dbReference type="AlphaFoldDB" id="A0A644YXT7"/>
<feature type="compositionally biased region" description="Basic and acidic residues" evidence="1">
    <location>
        <begin position="13"/>
        <end position="28"/>
    </location>
</feature>
<evidence type="ECO:0000256" key="1">
    <source>
        <dbReference type="SAM" id="MobiDB-lite"/>
    </source>
</evidence>
<organism evidence="2">
    <name type="scientific">bioreactor metagenome</name>
    <dbReference type="NCBI Taxonomy" id="1076179"/>
    <lineage>
        <taxon>unclassified sequences</taxon>
        <taxon>metagenomes</taxon>
        <taxon>ecological metagenomes</taxon>
    </lineage>
</organism>
<evidence type="ECO:0000313" key="2">
    <source>
        <dbReference type="EMBL" id="MPM33292.1"/>
    </source>
</evidence>
<accession>A0A644YXT7</accession>
<gene>
    <name evidence="2" type="ORF">SDC9_79862</name>
</gene>
<feature type="region of interest" description="Disordered" evidence="1">
    <location>
        <begin position="1"/>
        <end position="28"/>
    </location>
</feature>